<dbReference type="PANTHER" id="PTHR18964:SF165">
    <property type="entry name" value="BETA-GLUCOSIDE KINASE"/>
    <property type="match status" value="1"/>
</dbReference>
<gene>
    <name evidence="2" type="ORF">NK118_13560</name>
</gene>
<reference evidence="2 3" key="1">
    <citation type="journal article" date="2022" name="Genome Biol. Evol.">
        <title>Host diet, physiology and behaviors set the stage for Lachnospiraceae cladogenesis.</title>
        <authorList>
            <person name="Vera-Ponce De Leon A."/>
            <person name="Schneider M."/>
            <person name="Jahnes B.C."/>
            <person name="Sadowski V."/>
            <person name="Camuy-Velez L.A."/>
            <person name="Duan J."/>
            <person name="Sabree Z.L."/>
        </authorList>
    </citation>
    <scope>NUCLEOTIDE SEQUENCE [LARGE SCALE GENOMIC DNA]</scope>
    <source>
        <strain evidence="2 3">PAL227</strain>
    </source>
</reference>
<dbReference type="InterPro" id="IPR043129">
    <property type="entry name" value="ATPase_NBD"/>
</dbReference>
<dbReference type="PANTHER" id="PTHR18964">
    <property type="entry name" value="ROK (REPRESSOR, ORF, KINASE) FAMILY"/>
    <property type="match status" value="1"/>
</dbReference>
<proteinExistence type="inferred from homology"/>
<dbReference type="Pfam" id="PF00480">
    <property type="entry name" value="ROK"/>
    <property type="match status" value="1"/>
</dbReference>
<dbReference type="RefSeq" id="WP_262070155.1">
    <property type="nucleotide sequence ID" value="NZ_JAMXOC010000027.1"/>
</dbReference>
<dbReference type="InterPro" id="IPR000600">
    <property type="entry name" value="ROK"/>
</dbReference>
<protein>
    <submittedName>
        <fullName evidence="2">ROK family protein</fullName>
    </submittedName>
</protein>
<comment type="similarity">
    <text evidence="1">Belongs to the ROK (NagC/XylR) family.</text>
</comment>
<evidence type="ECO:0000313" key="3">
    <source>
        <dbReference type="Proteomes" id="UP001523565"/>
    </source>
</evidence>
<dbReference type="Gene3D" id="3.30.420.40">
    <property type="match status" value="2"/>
</dbReference>
<sequence length="296" mass="33060">MIYLGIDIGGSYIKYAVLDNQYRILKAWRKETGYHTDKDTFYDYMCKDIDCRDVECIGISVPGRVHPDSLQVLSRAADTIAVLYGTNIREEVEKRLFRPVQALNDAKAAAYCELKMGNGRNTSSSAYWLIGTGIGGCICYGGEILSGIDGIAGEFSHIPIAVKNCKTRGIGDIASVKALVATYNQNKNYENHARYGKEVCQKYLAGDPEAIVAMEEWIQNHVQGLYILTSVFNPEVICIGGGISEEEWFVEKLVEAFEQTDYRFSHLLTTKIIKCMYSNDANVIGAVRYGRDFFGK</sequence>
<dbReference type="SUPFAM" id="SSF53067">
    <property type="entry name" value="Actin-like ATPase domain"/>
    <property type="match status" value="1"/>
</dbReference>
<accession>A0ABT1EKP4</accession>
<comment type="caution">
    <text evidence="2">The sequence shown here is derived from an EMBL/GenBank/DDBJ whole genome shotgun (WGS) entry which is preliminary data.</text>
</comment>
<evidence type="ECO:0000313" key="2">
    <source>
        <dbReference type="EMBL" id="MCP1111277.1"/>
    </source>
</evidence>
<keyword evidence="3" id="KW-1185">Reference proteome</keyword>
<organism evidence="2 3">
    <name type="scientific">Ohessyouella blattaphilus</name>
    <dbReference type="NCBI Taxonomy" id="2949333"/>
    <lineage>
        <taxon>Bacteria</taxon>
        <taxon>Bacillati</taxon>
        <taxon>Bacillota</taxon>
        <taxon>Clostridia</taxon>
        <taxon>Lachnospirales</taxon>
        <taxon>Lachnospiraceae</taxon>
        <taxon>Ohessyouella</taxon>
    </lineage>
</organism>
<dbReference type="Proteomes" id="UP001523565">
    <property type="component" value="Unassembled WGS sequence"/>
</dbReference>
<dbReference type="EMBL" id="JAMZFV010000027">
    <property type="protein sequence ID" value="MCP1111277.1"/>
    <property type="molecule type" value="Genomic_DNA"/>
</dbReference>
<name>A0ABT1EKP4_9FIRM</name>
<evidence type="ECO:0000256" key="1">
    <source>
        <dbReference type="ARBA" id="ARBA00006479"/>
    </source>
</evidence>